<gene>
    <name evidence="13" type="ORF">FB550_106165</name>
</gene>
<keyword evidence="14" id="KW-1185">Reference proteome</keyword>
<dbReference type="Proteomes" id="UP000319671">
    <property type="component" value="Unassembled WGS sequence"/>
</dbReference>
<dbReference type="SMART" id="SM00086">
    <property type="entry name" value="PAC"/>
    <property type="match status" value="1"/>
</dbReference>
<dbReference type="InterPro" id="IPR013655">
    <property type="entry name" value="PAS_fold_3"/>
</dbReference>
<dbReference type="InterPro" id="IPR004358">
    <property type="entry name" value="Sig_transdc_His_kin-like_C"/>
</dbReference>
<evidence type="ECO:0000256" key="1">
    <source>
        <dbReference type="ARBA" id="ARBA00000085"/>
    </source>
</evidence>
<evidence type="ECO:0000313" key="13">
    <source>
        <dbReference type="EMBL" id="TWE01110.1"/>
    </source>
</evidence>
<dbReference type="EC" id="2.7.13.3" evidence="2"/>
<dbReference type="Pfam" id="PF08447">
    <property type="entry name" value="PAS_3"/>
    <property type="match status" value="1"/>
</dbReference>
<feature type="domain" description="EAL" evidence="12">
    <location>
        <begin position="9"/>
        <end position="261"/>
    </location>
</feature>
<dbReference type="EMBL" id="VIVN01000006">
    <property type="protein sequence ID" value="TWE01110.1"/>
    <property type="molecule type" value="Genomic_DNA"/>
</dbReference>
<dbReference type="Gene3D" id="3.30.565.10">
    <property type="entry name" value="Histidine kinase-like ATPase, C-terminal domain"/>
    <property type="match status" value="1"/>
</dbReference>
<dbReference type="PROSITE" id="PS50113">
    <property type="entry name" value="PAC"/>
    <property type="match status" value="1"/>
</dbReference>
<evidence type="ECO:0000259" key="11">
    <source>
        <dbReference type="PROSITE" id="PS50113"/>
    </source>
</evidence>
<evidence type="ECO:0000256" key="8">
    <source>
        <dbReference type="ARBA" id="ARBA00023012"/>
    </source>
</evidence>
<dbReference type="CDD" id="cd00130">
    <property type="entry name" value="PAS"/>
    <property type="match status" value="1"/>
</dbReference>
<dbReference type="Gene3D" id="1.10.287.130">
    <property type="match status" value="1"/>
</dbReference>
<dbReference type="PRINTS" id="PR00344">
    <property type="entry name" value="BCTRLSENSOR"/>
</dbReference>
<dbReference type="SUPFAM" id="SSF55874">
    <property type="entry name" value="ATPase domain of HSP90 chaperone/DNA topoisomerase II/histidine kinase"/>
    <property type="match status" value="1"/>
</dbReference>
<dbReference type="SMART" id="SM00387">
    <property type="entry name" value="HATPase_c"/>
    <property type="match status" value="1"/>
</dbReference>
<dbReference type="Pfam" id="PF00512">
    <property type="entry name" value="HisKA"/>
    <property type="match status" value="1"/>
</dbReference>
<dbReference type="InterPro" id="IPR003661">
    <property type="entry name" value="HisK_dim/P_dom"/>
</dbReference>
<dbReference type="CDD" id="cd01948">
    <property type="entry name" value="EAL"/>
    <property type="match status" value="1"/>
</dbReference>
<dbReference type="SMART" id="SM00091">
    <property type="entry name" value="PAS"/>
    <property type="match status" value="1"/>
</dbReference>
<dbReference type="InterPro" id="IPR000014">
    <property type="entry name" value="PAS"/>
</dbReference>
<dbReference type="RefSeq" id="WP_144565713.1">
    <property type="nucleotide sequence ID" value="NZ_VIVN01000006.1"/>
</dbReference>
<organism evidence="13 14">
    <name type="scientific">Neobacillus bataviensis</name>
    <dbReference type="NCBI Taxonomy" id="220685"/>
    <lineage>
        <taxon>Bacteria</taxon>
        <taxon>Bacillati</taxon>
        <taxon>Bacillota</taxon>
        <taxon>Bacilli</taxon>
        <taxon>Bacillales</taxon>
        <taxon>Bacillaceae</taxon>
        <taxon>Neobacillus</taxon>
    </lineage>
</organism>
<dbReference type="InterPro" id="IPR001633">
    <property type="entry name" value="EAL_dom"/>
</dbReference>
<dbReference type="Gene3D" id="3.20.20.450">
    <property type="entry name" value="EAL domain"/>
    <property type="match status" value="1"/>
</dbReference>
<dbReference type="PANTHER" id="PTHR44757:SF2">
    <property type="entry name" value="BIOFILM ARCHITECTURE MAINTENANCE PROTEIN MBAA"/>
    <property type="match status" value="1"/>
</dbReference>
<evidence type="ECO:0000259" key="9">
    <source>
        <dbReference type="PROSITE" id="PS50109"/>
    </source>
</evidence>
<dbReference type="InterPro" id="IPR036097">
    <property type="entry name" value="HisK_dim/P_sf"/>
</dbReference>
<feature type="domain" description="Histidine kinase" evidence="9">
    <location>
        <begin position="547"/>
        <end position="750"/>
    </location>
</feature>
<keyword evidence="8" id="KW-0902">Two-component regulatory system</keyword>
<dbReference type="SMART" id="SM00052">
    <property type="entry name" value="EAL"/>
    <property type="match status" value="1"/>
</dbReference>
<dbReference type="SUPFAM" id="SSF55785">
    <property type="entry name" value="PYP-like sensor domain (PAS domain)"/>
    <property type="match status" value="2"/>
</dbReference>
<evidence type="ECO:0000256" key="2">
    <source>
        <dbReference type="ARBA" id="ARBA00012438"/>
    </source>
</evidence>
<dbReference type="GO" id="GO:0000155">
    <property type="term" value="F:phosphorelay sensor kinase activity"/>
    <property type="evidence" value="ECO:0007669"/>
    <property type="project" value="InterPro"/>
</dbReference>
<dbReference type="Gene3D" id="3.30.450.20">
    <property type="entry name" value="PAS domain"/>
    <property type="match status" value="2"/>
</dbReference>
<dbReference type="AlphaFoldDB" id="A0A561DCI3"/>
<dbReference type="FunFam" id="3.20.20.450:FF:000001">
    <property type="entry name" value="Cyclic di-GMP phosphodiesterase yahA"/>
    <property type="match status" value="1"/>
</dbReference>
<dbReference type="PANTHER" id="PTHR44757">
    <property type="entry name" value="DIGUANYLATE CYCLASE DGCP"/>
    <property type="match status" value="1"/>
</dbReference>
<dbReference type="InterPro" id="IPR052155">
    <property type="entry name" value="Biofilm_reg_signaling"/>
</dbReference>
<proteinExistence type="predicted"/>
<keyword evidence="6" id="KW-0418">Kinase</keyword>
<dbReference type="InterPro" id="IPR000700">
    <property type="entry name" value="PAS-assoc_C"/>
</dbReference>
<keyword evidence="4" id="KW-0808">Transferase</keyword>
<keyword evidence="5" id="KW-0547">Nucleotide-binding</keyword>
<dbReference type="PROSITE" id="PS50112">
    <property type="entry name" value="PAS"/>
    <property type="match status" value="1"/>
</dbReference>
<feature type="domain" description="PAS" evidence="10">
    <location>
        <begin position="409"/>
        <end position="479"/>
    </location>
</feature>
<name>A0A561DCI3_9BACI</name>
<dbReference type="Pfam" id="PF08448">
    <property type="entry name" value="PAS_4"/>
    <property type="match status" value="1"/>
</dbReference>
<comment type="catalytic activity">
    <reaction evidence="1">
        <text>ATP + protein L-histidine = ADP + protein N-phospho-L-histidine.</text>
        <dbReference type="EC" id="2.7.13.3"/>
    </reaction>
</comment>
<comment type="caution">
    <text evidence="13">The sequence shown here is derived from an EMBL/GenBank/DDBJ whole genome shotgun (WGS) entry which is preliminary data.</text>
</comment>
<protein>
    <recommendedName>
        <fullName evidence="2">histidine kinase</fullName>
        <ecNumber evidence="2">2.7.13.3</ecNumber>
    </recommendedName>
</protein>
<dbReference type="InterPro" id="IPR035919">
    <property type="entry name" value="EAL_sf"/>
</dbReference>
<dbReference type="CDD" id="cd00075">
    <property type="entry name" value="HATPase"/>
    <property type="match status" value="1"/>
</dbReference>
<evidence type="ECO:0000256" key="6">
    <source>
        <dbReference type="ARBA" id="ARBA00022777"/>
    </source>
</evidence>
<sequence length="759" mass="86699">MNESNFLIDKEIEIELKKAIEQNQFSLHYQPKLDLRTGELVGVEALIRWNHPRWGMVSPESFIRIAEETGLIIPIGEWVLLAACRQMVNWQHEGFFTVVSVNLSPKQFSNSNIVKTIEEVLQKTGLDPHFLELELTESLKSDMEHTISSLQQLKQLGISISIDDFGTGYSSFNYLKEFPIDTLKIDQSFVKELHHQPNDEAIVKTIISIAHNLNLKVVAEGIETKEQLIFLQQHLCDQGQGYFFSKPMPATELKEKLFDVQQVVNDHGMPEGTRNRIWYEELLNQAKKELEDTVRMQQGMIFKYKKIGGKFVHTLCDGELLYRMGSTPAQVVGKRLDEFLPLEKALNKTAYYQRAWEGEELVHYEDEINGIVYLATLRPIRKGGEIIEVIGSCVDITARKQTEISLRESESRYRLITENMSDILMLLDSLGKILYASPSLGRVLGTPTKSYEEGSLLRLIHPEDRDEVMRRYQQILNKNPSTRMEARFLHANGNWVLIEGIGTPVFGSHGEINHFIIVGRDITDKKRTEEQLAQSEKLAIVGELAAGVAHEIRNPMTSIKGFIQLFQQGIYKPEYFNVIFEEFQRIEDILQEFLNLAKPQPFKSNKSDLKSILQDVVTLLRPEANLKNVQIYHEYDHLLPSIMCDVNQVKQVFINIMRNSMEAMVNEGSIKIVGSLEDKHVLISIIDNGMGISEERLKRLGEPFYSNKEKGTGLGLMLCFRIIRQHNGTITIKSIENKGTTVEVRFPKMHGDGSHASEA</sequence>
<dbReference type="InterPro" id="IPR036890">
    <property type="entry name" value="HATPase_C_sf"/>
</dbReference>
<evidence type="ECO:0000259" key="12">
    <source>
        <dbReference type="PROSITE" id="PS50883"/>
    </source>
</evidence>
<dbReference type="PROSITE" id="PS50883">
    <property type="entry name" value="EAL"/>
    <property type="match status" value="1"/>
</dbReference>
<keyword evidence="7" id="KW-0067">ATP-binding</keyword>
<evidence type="ECO:0000259" key="10">
    <source>
        <dbReference type="PROSITE" id="PS50112"/>
    </source>
</evidence>
<dbReference type="CDD" id="cd00082">
    <property type="entry name" value="HisKA"/>
    <property type="match status" value="1"/>
</dbReference>
<dbReference type="InterPro" id="IPR005467">
    <property type="entry name" value="His_kinase_dom"/>
</dbReference>
<dbReference type="NCBIfam" id="TIGR00229">
    <property type="entry name" value="sensory_box"/>
    <property type="match status" value="1"/>
</dbReference>
<dbReference type="PROSITE" id="PS50109">
    <property type="entry name" value="HIS_KIN"/>
    <property type="match status" value="1"/>
</dbReference>
<evidence type="ECO:0000313" key="14">
    <source>
        <dbReference type="Proteomes" id="UP000319671"/>
    </source>
</evidence>
<dbReference type="SMART" id="SM00388">
    <property type="entry name" value="HisKA"/>
    <property type="match status" value="1"/>
</dbReference>
<dbReference type="InterPro" id="IPR013656">
    <property type="entry name" value="PAS_4"/>
</dbReference>
<dbReference type="InterPro" id="IPR035965">
    <property type="entry name" value="PAS-like_dom_sf"/>
</dbReference>
<dbReference type="SUPFAM" id="SSF47384">
    <property type="entry name" value="Homodimeric domain of signal transducing histidine kinase"/>
    <property type="match status" value="1"/>
</dbReference>
<evidence type="ECO:0000256" key="4">
    <source>
        <dbReference type="ARBA" id="ARBA00022679"/>
    </source>
</evidence>
<dbReference type="InterPro" id="IPR001610">
    <property type="entry name" value="PAC"/>
</dbReference>
<accession>A0A561DCI3</accession>
<evidence type="ECO:0000256" key="7">
    <source>
        <dbReference type="ARBA" id="ARBA00022840"/>
    </source>
</evidence>
<dbReference type="Pfam" id="PF02518">
    <property type="entry name" value="HATPase_c"/>
    <property type="match status" value="1"/>
</dbReference>
<dbReference type="SUPFAM" id="SSF141868">
    <property type="entry name" value="EAL domain-like"/>
    <property type="match status" value="1"/>
</dbReference>
<keyword evidence="3" id="KW-0597">Phosphoprotein</keyword>
<feature type="domain" description="PAC" evidence="11">
    <location>
        <begin position="482"/>
        <end position="534"/>
    </location>
</feature>
<evidence type="ECO:0000256" key="5">
    <source>
        <dbReference type="ARBA" id="ARBA00022741"/>
    </source>
</evidence>
<dbReference type="InterPro" id="IPR003594">
    <property type="entry name" value="HATPase_dom"/>
</dbReference>
<reference evidence="13 14" key="1">
    <citation type="submission" date="2019-06" db="EMBL/GenBank/DDBJ databases">
        <title>Sorghum-associated microbial communities from plants grown in Nebraska, USA.</title>
        <authorList>
            <person name="Schachtman D."/>
        </authorList>
    </citation>
    <scope>NUCLEOTIDE SEQUENCE [LARGE SCALE GENOMIC DNA]</scope>
    <source>
        <strain evidence="13 14">2482</strain>
    </source>
</reference>
<evidence type="ECO:0000256" key="3">
    <source>
        <dbReference type="ARBA" id="ARBA00022553"/>
    </source>
</evidence>
<dbReference type="Pfam" id="PF00563">
    <property type="entry name" value="EAL"/>
    <property type="match status" value="1"/>
</dbReference>
<dbReference type="GO" id="GO:0005524">
    <property type="term" value="F:ATP binding"/>
    <property type="evidence" value="ECO:0007669"/>
    <property type="project" value="UniProtKB-KW"/>
</dbReference>